<organism evidence="1 2">
    <name type="scientific">Porites evermanni</name>
    <dbReference type="NCBI Taxonomy" id="104178"/>
    <lineage>
        <taxon>Eukaryota</taxon>
        <taxon>Metazoa</taxon>
        <taxon>Cnidaria</taxon>
        <taxon>Anthozoa</taxon>
        <taxon>Hexacorallia</taxon>
        <taxon>Scleractinia</taxon>
        <taxon>Fungiina</taxon>
        <taxon>Poritidae</taxon>
        <taxon>Porites</taxon>
    </lineage>
</organism>
<gene>
    <name evidence="1" type="ORF">PEVE_00026203</name>
</gene>
<name>A0ABN8SPU7_9CNID</name>
<keyword evidence="2" id="KW-1185">Reference proteome</keyword>
<accession>A0ABN8SPU7</accession>
<dbReference type="PANTHER" id="PTHR31912:SF34">
    <property type="entry name" value="NOTOCHORD-RELATED PROTEIN"/>
    <property type="match status" value="1"/>
</dbReference>
<dbReference type="PANTHER" id="PTHR31912">
    <property type="entry name" value="IP13529P"/>
    <property type="match status" value="1"/>
</dbReference>
<sequence>MHRSQLKAMQLLAIAKKPVIKKYGCNEILQSFMTQLNQLEQDGGHQFIINGQRKAFTGTISFVSGDNLGSQEVGGFKIGSASALKCRVCMGNANDVATKFSEDDFQLRTRAMYDQQCIAIETSDVDISSHFGINVRSILNQSRYFHVIEGLPGDAMHDVLEGLLQYEVKELLKYTINEQQFLTLDNLNQCIQNVDYGFPDVSNKPCVISSTTLNSNTNSLKQRASQMWCLGRFLPLMIGSYIPAGDENWSLFLILLEIVYIISAEVTTTAKAAYLRDLITDHHSRFVQLYPNCSVIPKMHYILHYPRTMVRLGPMVRSWTMRFEAKHERLKRLATSLGNFTNIPWTLAFRSQLRQCYEISGSKHGHPSIEKPLELGPGTRLIYNVPLKHTLWKLDMLEDDDLIYEANWCIIHGTKYKKGVAVHTGGDGLLPWFACIEKIVTVPAKTSTHVFFVLKEIQTLHYESHMHAYRVRVQNGAGITVLSQAELTTFRPLHVCTVIGDNG</sequence>
<evidence type="ECO:0000313" key="1">
    <source>
        <dbReference type="EMBL" id="CAH3193622.1"/>
    </source>
</evidence>
<comment type="caution">
    <text evidence="1">The sequence shown here is derived from an EMBL/GenBank/DDBJ whole genome shotgun (WGS) entry which is preliminary data.</text>
</comment>
<evidence type="ECO:0000313" key="2">
    <source>
        <dbReference type="Proteomes" id="UP001159427"/>
    </source>
</evidence>
<dbReference type="Proteomes" id="UP001159427">
    <property type="component" value="Unassembled WGS sequence"/>
</dbReference>
<protein>
    <submittedName>
        <fullName evidence="1">Uncharacterized protein</fullName>
    </submittedName>
</protein>
<reference evidence="1 2" key="1">
    <citation type="submission" date="2022-05" db="EMBL/GenBank/DDBJ databases">
        <authorList>
            <consortium name="Genoscope - CEA"/>
            <person name="William W."/>
        </authorList>
    </citation>
    <scope>NUCLEOTIDE SEQUENCE [LARGE SCALE GENOMIC DNA]</scope>
</reference>
<proteinExistence type="predicted"/>
<dbReference type="EMBL" id="CALNXI010003541">
    <property type="protein sequence ID" value="CAH3193622.1"/>
    <property type="molecule type" value="Genomic_DNA"/>
</dbReference>